<proteinExistence type="predicted"/>
<evidence type="ECO:0008006" key="2">
    <source>
        <dbReference type="Google" id="ProtNLM"/>
    </source>
</evidence>
<evidence type="ECO:0000313" key="1">
    <source>
        <dbReference type="EMBL" id="VAW33108.1"/>
    </source>
</evidence>
<protein>
    <recommendedName>
        <fullName evidence="2">Antitoxin</fullName>
    </recommendedName>
</protein>
<sequence length="98" mass="11176">MKAKLDNYEKEIENNISQFIPVSDHKRELIEGIIDKANAKKSISLRLKANDLELLKQRANTEGLPYQTLLSSLVHKFVSDQLVDKRSILKSIEILKAS</sequence>
<gene>
    <name evidence="1" type="ORF">MNBD_DELTA03-1226</name>
</gene>
<accession>A0A3B0UQG0</accession>
<name>A0A3B0UQG0_9ZZZZ</name>
<dbReference type="EMBL" id="UOEX01000020">
    <property type="protein sequence ID" value="VAW33108.1"/>
    <property type="molecule type" value="Genomic_DNA"/>
</dbReference>
<dbReference type="AlphaFoldDB" id="A0A3B0UQG0"/>
<reference evidence="1" key="1">
    <citation type="submission" date="2018-06" db="EMBL/GenBank/DDBJ databases">
        <authorList>
            <person name="Zhirakovskaya E."/>
        </authorList>
    </citation>
    <scope>NUCLEOTIDE SEQUENCE</scope>
</reference>
<organism evidence="1">
    <name type="scientific">hydrothermal vent metagenome</name>
    <dbReference type="NCBI Taxonomy" id="652676"/>
    <lineage>
        <taxon>unclassified sequences</taxon>
        <taxon>metagenomes</taxon>
        <taxon>ecological metagenomes</taxon>
    </lineage>
</organism>